<protein>
    <submittedName>
        <fullName evidence="3">DNA-directed RNA polymerase subunit beta</fullName>
    </submittedName>
</protein>
<evidence type="ECO:0000313" key="3">
    <source>
        <dbReference type="EMBL" id="WLV24167.1"/>
    </source>
</evidence>
<dbReference type="GO" id="GO:0000428">
    <property type="term" value="C:DNA-directed RNA polymerase complex"/>
    <property type="evidence" value="ECO:0007669"/>
    <property type="project" value="UniProtKB-KW"/>
</dbReference>
<dbReference type="Pfam" id="PF11772">
    <property type="entry name" value="EpuA"/>
    <property type="match status" value="1"/>
</dbReference>
<keyword evidence="2" id="KW-1133">Transmembrane helix</keyword>
<feature type="region of interest" description="Disordered" evidence="1">
    <location>
        <begin position="1"/>
        <end position="31"/>
    </location>
</feature>
<keyword evidence="3" id="KW-0804">Transcription</keyword>
<feature type="transmembrane region" description="Helical" evidence="2">
    <location>
        <begin position="36"/>
        <end position="62"/>
    </location>
</feature>
<organism evidence="3 4">
    <name type="scientific">Aciduricibacillus chroicocephali</name>
    <dbReference type="NCBI Taxonomy" id="3054939"/>
    <lineage>
        <taxon>Bacteria</taxon>
        <taxon>Bacillati</taxon>
        <taxon>Bacillota</taxon>
        <taxon>Bacilli</taxon>
        <taxon>Bacillales</taxon>
        <taxon>Bacillaceae</taxon>
        <taxon>Aciduricibacillus</taxon>
    </lineage>
</organism>
<dbReference type="RefSeq" id="WP_348026914.1">
    <property type="nucleotide sequence ID" value="NZ_CP129113.1"/>
</dbReference>
<sequence length="87" mass="9305">MSAAVDRVPASGKPAPAKGSRKQKRVEKGHSQSIPIWLRIVLLLTISLMALLIGAIIGYGVVGDGVPTDALKFDTWSHIVDLVTSRE</sequence>
<evidence type="ECO:0000256" key="1">
    <source>
        <dbReference type="SAM" id="MobiDB-lite"/>
    </source>
</evidence>
<dbReference type="EMBL" id="CP129113">
    <property type="protein sequence ID" value="WLV24167.1"/>
    <property type="molecule type" value="Genomic_DNA"/>
</dbReference>
<dbReference type="Proteomes" id="UP001180087">
    <property type="component" value="Chromosome"/>
</dbReference>
<gene>
    <name evidence="3" type="ORF">QR721_11055</name>
</gene>
<keyword evidence="4" id="KW-1185">Reference proteome</keyword>
<keyword evidence="2" id="KW-0812">Transmembrane</keyword>
<accession>A0ABY9KV90</accession>
<keyword evidence="3" id="KW-0240">DNA-directed RNA polymerase</keyword>
<keyword evidence="2" id="KW-0472">Membrane</keyword>
<evidence type="ECO:0000313" key="4">
    <source>
        <dbReference type="Proteomes" id="UP001180087"/>
    </source>
</evidence>
<proteinExistence type="predicted"/>
<reference evidence="3" key="1">
    <citation type="submission" date="2023-06" db="EMBL/GenBank/DDBJ databases">
        <title>A Treasure from Seagulls: Isolation and Description of Aciduricobacillus qingdaonensis gen. nov., sp. nov., a Rare Obligately Uric Acid-utilizing Member in the Family Bacillaceae.</title>
        <authorList>
            <person name="Liu W."/>
            <person name="Wang B."/>
        </authorList>
    </citation>
    <scope>NUCLEOTIDE SEQUENCE</scope>
    <source>
        <strain evidence="3">44XB</strain>
    </source>
</reference>
<evidence type="ECO:0000256" key="2">
    <source>
        <dbReference type="SAM" id="Phobius"/>
    </source>
</evidence>
<name>A0ABY9KV90_9BACI</name>
<dbReference type="InterPro" id="IPR024596">
    <property type="entry name" value="RNApol_su_b/EpuA"/>
</dbReference>